<dbReference type="PROSITE" id="PS50053">
    <property type="entry name" value="UBIQUITIN_2"/>
    <property type="match status" value="1"/>
</dbReference>
<feature type="region of interest" description="Disordered" evidence="10">
    <location>
        <begin position="34"/>
        <end position="131"/>
    </location>
</feature>
<evidence type="ECO:0000259" key="12">
    <source>
        <dbReference type="PROSITE" id="PS50053"/>
    </source>
</evidence>
<dbReference type="PANTHER" id="PTHR14557:SF3">
    <property type="entry name" value="TRANSMEMBRANE AND UBIQUITIN-LIKE DOMAIN-CONTAINING PROTEIN 1"/>
    <property type="match status" value="1"/>
</dbReference>
<organism evidence="13 14">
    <name type="scientific">Staurois parvus</name>
    <dbReference type="NCBI Taxonomy" id="386267"/>
    <lineage>
        <taxon>Eukaryota</taxon>
        <taxon>Metazoa</taxon>
        <taxon>Chordata</taxon>
        <taxon>Craniata</taxon>
        <taxon>Vertebrata</taxon>
        <taxon>Euteleostomi</taxon>
        <taxon>Amphibia</taxon>
        <taxon>Batrachia</taxon>
        <taxon>Anura</taxon>
        <taxon>Neobatrachia</taxon>
        <taxon>Ranoidea</taxon>
        <taxon>Ranidae</taxon>
        <taxon>Staurois</taxon>
    </lineage>
</organism>
<evidence type="ECO:0000256" key="7">
    <source>
        <dbReference type="ARBA" id="ARBA00023136"/>
    </source>
</evidence>
<dbReference type="PANTHER" id="PTHR14557">
    <property type="entry name" value="PROTEIN C7ORF21"/>
    <property type="match status" value="1"/>
</dbReference>
<comment type="subcellular location">
    <subcellularLocation>
        <location evidence="3">Cytoplasm</location>
    </subcellularLocation>
    <subcellularLocation>
        <location evidence="2">Membrane</location>
        <topology evidence="2">Multi-pass membrane protein</topology>
    </subcellularLocation>
    <subcellularLocation>
        <location evidence="1">Nucleus</location>
    </subcellularLocation>
</comment>
<dbReference type="SUPFAM" id="SSF54236">
    <property type="entry name" value="Ubiquitin-like"/>
    <property type="match status" value="1"/>
</dbReference>
<name>A0ABN9AG16_9NEOB</name>
<protein>
    <recommendedName>
        <fullName evidence="9">Transmembrane and ubiquitin-like domain-containing protein 1</fullName>
    </recommendedName>
</protein>
<keyword evidence="14" id="KW-1185">Reference proteome</keyword>
<evidence type="ECO:0000256" key="2">
    <source>
        <dbReference type="ARBA" id="ARBA00004141"/>
    </source>
</evidence>
<dbReference type="InterPro" id="IPR029071">
    <property type="entry name" value="Ubiquitin-like_domsf"/>
</dbReference>
<evidence type="ECO:0000256" key="8">
    <source>
        <dbReference type="ARBA" id="ARBA00023242"/>
    </source>
</evidence>
<keyword evidence="5 11" id="KW-0812">Transmembrane</keyword>
<evidence type="ECO:0000256" key="6">
    <source>
        <dbReference type="ARBA" id="ARBA00022989"/>
    </source>
</evidence>
<keyword evidence="7 11" id="KW-0472">Membrane</keyword>
<keyword evidence="6 11" id="KW-1133">Transmembrane helix</keyword>
<dbReference type="Pfam" id="PF00240">
    <property type="entry name" value="ubiquitin"/>
    <property type="match status" value="1"/>
</dbReference>
<feature type="transmembrane region" description="Helical" evidence="11">
    <location>
        <begin position="219"/>
        <end position="240"/>
    </location>
</feature>
<evidence type="ECO:0000256" key="5">
    <source>
        <dbReference type="ARBA" id="ARBA00022692"/>
    </source>
</evidence>
<evidence type="ECO:0000256" key="9">
    <source>
        <dbReference type="ARBA" id="ARBA00039931"/>
    </source>
</evidence>
<accession>A0ABN9AG16</accession>
<evidence type="ECO:0000256" key="4">
    <source>
        <dbReference type="ARBA" id="ARBA00022490"/>
    </source>
</evidence>
<proteinExistence type="predicted"/>
<dbReference type="Proteomes" id="UP001162483">
    <property type="component" value="Unassembled WGS sequence"/>
</dbReference>
<dbReference type="Gene3D" id="3.10.20.90">
    <property type="entry name" value="Phosphatidylinositol 3-kinase Catalytic Subunit, Chain A, domain 1"/>
    <property type="match status" value="1"/>
</dbReference>
<gene>
    <name evidence="13" type="ORF">SPARVUS_LOCUS623855</name>
</gene>
<evidence type="ECO:0000313" key="13">
    <source>
        <dbReference type="EMBL" id="CAI9534352.1"/>
    </source>
</evidence>
<evidence type="ECO:0000256" key="11">
    <source>
        <dbReference type="SAM" id="Phobius"/>
    </source>
</evidence>
<evidence type="ECO:0000256" key="3">
    <source>
        <dbReference type="ARBA" id="ARBA00004496"/>
    </source>
</evidence>
<reference evidence="13" key="1">
    <citation type="submission" date="2023-05" db="EMBL/GenBank/DDBJ databases">
        <authorList>
            <person name="Stuckert A."/>
        </authorList>
    </citation>
    <scope>NUCLEOTIDE SEQUENCE</scope>
</reference>
<feature type="transmembrane region" description="Helical" evidence="11">
    <location>
        <begin position="12"/>
        <end position="29"/>
    </location>
</feature>
<feature type="compositionally biased region" description="Low complexity" evidence="10">
    <location>
        <begin position="85"/>
        <end position="97"/>
    </location>
</feature>
<dbReference type="InterPro" id="IPR040352">
    <property type="entry name" value="TMUB1/2"/>
</dbReference>
<evidence type="ECO:0000256" key="1">
    <source>
        <dbReference type="ARBA" id="ARBA00004123"/>
    </source>
</evidence>
<keyword evidence="8" id="KW-0539">Nucleus</keyword>
<keyword evidence="4" id="KW-0963">Cytoplasm</keyword>
<sequence>MAFIEGVGDEVTLLFALVLLLSVVVLAWISTHTSERSSTHWSSPSSGVPEEEQGGAGTDGPCISDDLLSTTEATLDNRPPTPDIPSDSSEGTSSESPQEPPLGSDPTNGEPPVNDPPTLRNRGPGAHSESTDRISLRLKFLNDTERVVPVCLSDTVLHIKRTQFPGQEGHVRLIYQGQLLRDDSQTVASLQLTDGCVVHCHISQHAPSPGQSSSDLPEVPLNIGTLLVPLLVLILALLWYCQFQYLFISSLPQPLCAWEPSLCLSSS</sequence>
<dbReference type="SMART" id="SM00213">
    <property type="entry name" value="UBQ"/>
    <property type="match status" value="1"/>
</dbReference>
<comment type="caution">
    <text evidence="13">The sequence shown here is derived from an EMBL/GenBank/DDBJ whole genome shotgun (WGS) entry which is preliminary data.</text>
</comment>
<feature type="domain" description="Ubiquitin-like" evidence="12">
    <location>
        <begin position="134"/>
        <end position="207"/>
    </location>
</feature>
<dbReference type="EMBL" id="CATNWA010000191">
    <property type="protein sequence ID" value="CAI9534352.1"/>
    <property type="molecule type" value="Genomic_DNA"/>
</dbReference>
<evidence type="ECO:0000313" key="14">
    <source>
        <dbReference type="Proteomes" id="UP001162483"/>
    </source>
</evidence>
<evidence type="ECO:0000256" key="10">
    <source>
        <dbReference type="SAM" id="MobiDB-lite"/>
    </source>
</evidence>
<dbReference type="InterPro" id="IPR000626">
    <property type="entry name" value="Ubiquitin-like_dom"/>
</dbReference>